<organism evidence="2 3">
    <name type="scientific">Gossypium laxum</name>
    <dbReference type="NCBI Taxonomy" id="34288"/>
    <lineage>
        <taxon>Eukaryota</taxon>
        <taxon>Viridiplantae</taxon>
        <taxon>Streptophyta</taxon>
        <taxon>Embryophyta</taxon>
        <taxon>Tracheophyta</taxon>
        <taxon>Spermatophyta</taxon>
        <taxon>Magnoliopsida</taxon>
        <taxon>eudicotyledons</taxon>
        <taxon>Gunneridae</taxon>
        <taxon>Pentapetalae</taxon>
        <taxon>rosids</taxon>
        <taxon>malvids</taxon>
        <taxon>Malvales</taxon>
        <taxon>Malvaceae</taxon>
        <taxon>Malvoideae</taxon>
        <taxon>Gossypium</taxon>
    </lineage>
</organism>
<dbReference type="Proteomes" id="UP000593574">
    <property type="component" value="Unassembled WGS sequence"/>
</dbReference>
<proteinExistence type="predicted"/>
<evidence type="ECO:0000313" key="2">
    <source>
        <dbReference type="EMBL" id="MBA0722640.1"/>
    </source>
</evidence>
<accession>A0A7J9AF67</accession>
<dbReference type="AlphaFoldDB" id="A0A7J9AF67"/>
<protein>
    <submittedName>
        <fullName evidence="2">Uncharacterized protein</fullName>
    </submittedName>
</protein>
<comment type="caution">
    <text evidence="2">The sequence shown here is derived from an EMBL/GenBank/DDBJ whole genome shotgun (WGS) entry which is preliminary data.</text>
</comment>
<evidence type="ECO:0000256" key="1">
    <source>
        <dbReference type="SAM" id="MobiDB-lite"/>
    </source>
</evidence>
<name>A0A7J9AF67_9ROSI</name>
<evidence type="ECO:0000313" key="3">
    <source>
        <dbReference type="Proteomes" id="UP000593574"/>
    </source>
</evidence>
<feature type="region of interest" description="Disordered" evidence="1">
    <location>
        <begin position="271"/>
        <end position="306"/>
    </location>
</feature>
<sequence>MEMETFKTWNRKCYKDFALYNLQLSFSLPARGDSTSILYEIPTMSTEYLENPTQEASIENTDTLQERPLEAKDELELDEIPFPSRIEEKQKWDEDEFIFSTSERSNKRCVSQSAQLYHFNKFVVLDFEEDQEMPILLGRPSLDTYRSTIDLEKNELTMKINGRKNRLKERDKRAKVEWHDRRWINTDRTVELFICELMILSDESDRKAFIQERGFDLPMIIGEEIWPIVRYHIWEHFWTIPKDVVVVPWMQESGPIFQEFARQNNIRVPNYTPDMFGPTSTEKDEGEFEKGDRGEGEGGGEIEEDD</sequence>
<gene>
    <name evidence="2" type="ORF">Golax_003298</name>
</gene>
<dbReference type="EMBL" id="JABEZV010000010">
    <property type="protein sequence ID" value="MBA0722640.1"/>
    <property type="molecule type" value="Genomic_DNA"/>
</dbReference>
<reference evidence="2 3" key="1">
    <citation type="journal article" date="2019" name="Genome Biol. Evol.">
        <title>Insights into the evolution of the New World diploid cottons (Gossypium, subgenus Houzingenia) based on genome sequencing.</title>
        <authorList>
            <person name="Grover C.E."/>
            <person name="Arick M.A. 2nd"/>
            <person name="Thrash A."/>
            <person name="Conover J.L."/>
            <person name="Sanders W.S."/>
            <person name="Peterson D.G."/>
            <person name="Frelichowski J.E."/>
            <person name="Scheffler J.A."/>
            <person name="Scheffler B.E."/>
            <person name="Wendel J.F."/>
        </authorList>
    </citation>
    <scope>NUCLEOTIDE SEQUENCE [LARGE SCALE GENOMIC DNA]</scope>
    <source>
        <strain evidence="2">4</strain>
        <tissue evidence="2">Leaf</tissue>
    </source>
</reference>
<keyword evidence="3" id="KW-1185">Reference proteome</keyword>